<evidence type="ECO:0000256" key="6">
    <source>
        <dbReference type="ARBA" id="ARBA00022989"/>
    </source>
</evidence>
<evidence type="ECO:0000256" key="7">
    <source>
        <dbReference type="ARBA" id="ARBA00023040"/>
    </source>
</evidence>
<dbReference type="PANTHER" id="PTHR24061">
    <property type="entry name" value="CALCIUM-SENSING RECEPTOR-RELATED"/>
    <property type="match status" value="1"/>
</dbReference>
<evidence type="ECO:0000256" key="5">
    <source>
        <dbReference type="ARBA" id="ARBA00022729"/>
    </source>
</evidence>
<feature type="transmembrane region" description="Helical" evidence="12">
    <location>
        <begin position="588"/>
        <end position="610"/>
    </location>
</feature>
<evidence type="ECO:0000256" key="9">
    <source>
        <dbReference type="ARBA" id="ARBA00023170"/>
    </source>
</evidence>
<dbReference type="SUPFAM" id="SSF53822">
    <property type="entry name" value="Periplasmic binding protein-like I"/>
    <property type="match status" value="1"/>
</dbReference>
<sequence>RPIEKNYQQYLMPAFTLHEINRNPNLLPNISLGYSMYNSYSSEERTLQNYLWWLSGTHQLIPNYNCREQEKIVAVIGGATSALSVQMGTLLDRYHLPQITYGPFDPSLADKVQFPSLYQMAHKSSSLHRGIVRLLVYFQWNWIGLIVFDDMRGEEFLREMREEMKKNRVCVSFTEKIPLSDRKNRETSEAFKSRILISEIKVIVIHTDTDSLTIMGDPPGFLFPTKKVWIATSHSDTTTRALYYYGFTFHASLFFSHLTSPIPGFESFMRKLIPPLTMRNIFLQAHRPSPLKCSDQPDIPEQDLYLPNASLKHLPFYPVDMTTSTLSYNIYNAFYAVAWALHEILMKRSEKRSLGNEESVLPHPWQLHSYLKNTQFKNILGEQVFVDENRRTEAQYAIMNYIYFDYYNDHLLYVGDFIPEAQLSQDFTICANVIVWDAWSSKIPSAVCSASCPPGFRKLPLEGKPFCCFSCSPCSDGEISSHRDAEQCKKCPEDEYPNEQRDRCLPKIVTFLDINEPWGKAVTAIAVSLSFLTALVLWIFVKFQDTPIVQANNRNLSYMLLISLSSCFLCSLLFVGRPTTASCLSRQTVFAVVFTVAVSSILAKTIIVVLAFRVTGPGSRMRIFLHPRVPYCVVLICSGIQVLFCAIWLGTHPPFPEADTHSESSHIILTCNEGSAFAFYCVLGYMGFLALGSFTIAFLARNLPDAFNEAKFITFSMLVFCSVWISFLPTYQSSKGKAVMIVEIFSILASSAGLLGCIFIPKCFLILLTSWKNNTKQNKNQRSSRSKNFLFLKI</sequence>
<feature type="transmembrane region" description="Helical" evidence="12">
    <location>
        <begin position="555"/>
        <end position="576"/>
    </location>
</feature>
<dbReference type="GeneTree" id="ENSGT00940000154249"/>
<dbReference type="InterPro" id="IPR028082">
    <property type="entry name" value="Peripla_BP_I"/>
</dbReference>
<comment type="subcellular location">
    <subcellularLocation>
        <location evidence="1">Cell membrane</location>
        <topology evidence="1">Multi-pass membrane protein</topology>
    </subcellularLocation>
</comment>
<evidence type="ECO:0000256" key="1">
    <source>
        <dbReference type="ARBA" id="ARBA00004651"/>
    </source>
</evidence>
<keyword evidence="4 12" id="KW-0812">Transmembrane</keyword>
<evidence type="ECO:0000256" key="12">
    <source>
        <dbReference type="SAM" id="Phobius"/>
    </source>
</evidence>
<dbReference type="Pfam" id="PF00003">
    <property type="entry name" value="7tm_3"/>
    <property type="match status" value="1"/>
</dbReference>
<dbReference type="InterPro" id="IPR017978">
    <property type="entry name" value="GPCR_3_C"/>
</dbReference>
<evidence type="ECO:0000313" key="14">
    <source>
        <dbReference type="Ensembl" id="ENSSHAP00000003023.2"/>
    </source>
</evidence>
<evidence type="ECO:0000256" key="3">
    <source>
        <dbReference type="ARBA" id="ARBA00022475"/>
    </source>
</evidence>
<feature type="transmembrane region" description="Helical" evidence="12">
    <location>
        <begin position="521"/>
        <end position="543"/>
    </location>
</feature>
<dbReference type="Pfam" id="PF01094">
    <property type="entry name" value="ANF_receptor"/>
    <property type="match status" value="1"/>
</dbReference>
<dbReference type="PRINTS" id="PR00248">
    <property type="entry name" value="GPCRMGR"/>
</dbReference>
<dbReference type="CDD" id="cd15283">
    <property type="entry name" value="7tmC_V2R_pheromone"/>
    <property type="match status" value="1"/>
</dbReference>
<dbReference type="HOGENOM" id="CLU_005389_5_1_1"/>
<dbReference type="Pfam" id="PF07562">
    <property type="entry name" value="NCD3G"/>
    <property type="match status" value="1"/>
</dbReference>
<dbReference type="Ensembl" id="ENSSHAT00000003058.2">
    <property type="protein sequence ID" value="ENSSHAP00000003023.2"/>
    <property type="gene ID" value="ENSSHAG00000030469.1"/>
</dbReference>
<dbReference type="InterPro" id="IPR038550">
    <property type="entry name" value="GPCR_3_9-Cys_sf"/>
</dbReference>
<proteinExistence type="inferred from homology"/>
<organism evidence="14 15">
    <name type="scientific">Sarcophilus harrisii</name>
    <name type="common">Tasmanian devil</name>
    <name type="synonym">Sarcophilus laniarius</name>
    <dbReference type="NCBI Taxonomy" id="9305"/>
    <lineage>
        <taxon>Eukaryota</taxon>
        <taxon>Metazoa</taxon>
        <taxon>Chordata</taxon>
        <taxon>Craniata</taxon>
        <taxon>Vertebrata</taxon>
        <taxon>Euteleostomi</taxon>
        <taxon>Mammalia</taxon>
        <taxon>Metatheria</taxon>
        <taxon>Dasyuromorphia</taxon>
        <taxon>Dasyuridae</taxon>
        <taxon>Sarcophilus</taxon>
    </lineage>
</organism>
<protein>
    <recommendedName>
        <fullName evidence="13">G-protein coupled receptors family 3 profile domain-containing protein</fullName>
    </recommendedName>
</protein>
<keyword evidence="7" id="KW-0297">G-protein coupled receptor</keyword>
<evidence type="ECO:0000256" key="11">
    <source>
        <dbReference type="ARBA" id="ARBA00023224"/>
    </source>
</evidence>
<keyword evidence="15" id="KW-1185">Reference proteome</keyword>
<dbReference type="InterPro" id="IPR000068">
    <property type="entry name" value="GPCR_3_Ca_sens_rcpt-rel"/>
</dbReference>
<dbReference type="InterPro" id="IPR011500">
    <property type="entry name" value="GPCR_3_9-Cys_dom"/>
</dbReference>
<reference evidence="14 15" key="1">
    <citation type="journal article" date="2011" name="Proc. Natl. Acad. Sci. U.S.A.">
        <title>Genetic diversity and population structure of the endangered marsupial Sarcophilus harrisii (Tasmanian devil).</title>
        <authorList>
            <person name="Miller W."/>
            <person name="Hayes V.M."/>
            <person name="Ratan A."/>
            <person name="Petersen D.C."/>
            <person name="Wittekindt N.E."/>
            <person name="Miller J."/>
            <person name="Walenz B."/>
            <person name="Knight J."/>
            <person name="Qi J."/>
            <person name="Zhao F."/>
            <person name="Wang Q."/>
            <person name="Bedoya-Reina O.C."/>
            <person name="Katiyar N."/>
            <person name="Tomsho L.P."/>
            <person name="Kasson L.M."/>
            <person name="Hardie R.A."/>
            <person name="Woodbridge P."/>
            <person name="Tindall E.A."/>
            <person name="Bertelsen M.F."/>
            <person name="Dixon D."/>
            <person name="Pyecroft S."/>
            <person name="Helgen K.M."/>
            <person name="Lesk A.M."/>
            <person name="Pringle T.H."/>
            <person name="Patterson N."/>
            <person name="Zhang Y."/>
            <person name="Kreiss A."/>
            <person name="Woods G.M."/>
            <person name="Jones M.E."/>
            <person name="Schuster S.C."/>
        </authorList>
    </citation>
    <scope>NUCLEOTIDE SEQUENCE [LARGE SCALE GENOMIC DNA]</scope>
</reference>
<reference evidence="14" key="3">
    <citation type="submission" date="2025-09" db="UniProtKB">
        <authorList>
            <consortium name="Ensembl"/>
        </authorList>
    </citation>
    <scope>IDENTIFICATION</scope>
</reference>
<dbReference type="PRINTS" id="PR01535">
    <property type="entry name" value="VOMERONASL2R"/>
</dbReference>
<dbReference type="STRING" id="9305.ENSSHAP00000003023"/>
<feature type="transmembrane region" description="Helical" evidence="12">
    <location>
        <begin position="744"/>
        <end position="768"/>
    </location>
</feature>
<feature type="domain" description="G-protein coupled receptors family 3 profile" evidence="13">
    <location>
        <begin position="518"/>
        <end position="782"/>
    </location>
</feature>
<keyword evidence="10" id="KW-0325">Glycoprotein</keyword>
<accession>G3VIL9</accession>
<dbReference type="GO" id="GO:0004930">
    <property type="term" value="F:G protein-coupled receptor activity"/>
    <property type="evidence" value="ECO:0007669"/>
    <property type="project" value="UniProtKB-KW"/>
</dbReference>
<keyword evidence="11" id="KW-0807">Transducer</keyword>
<evidence type="ECO:0000313" key="15">
    <source>
        <dbReference type="Proteomes" id="UP000007648"/>
    </source>
</evidence>
<keyword evidence="3" id="KW-1003">Cell membrane</keyword>
<dbReference type="Gene3D" id="3.40.50.2300">
    <property type="match status" value="2"/>
</dbReference>
<reference evidence="14" key="2">
    <citation type="submission" date="2025-08" db="UniProtKB">
        <authorList>
            <consortium name="Ensembl"/>
        </authorList>
    </citation>
    <scope>IDENTIFICATION</scope>
</reference>
<evidence type="ECO:0000256" key="2">
    <source>
        <dbReference type="ARBA" id="ARBA00007242"/>
    </source>
</evidence>
<dbReference type="InterPro" id="IPR017979">
    <property type="entry name" value="GPCR_3_CS"/>
</dbReference>
<feature type="transmembrane region" description="Helical" evidence="12">
    <location>
        <begin position="631"/>
        <end position="650"/>
    </location>
</feature>
<dbReference type="PROSITE" id="PS00981">
    <property type="entry name" value="G_PROTEIN_RECEP_F3_3"/>
    <property type="match status" value="1"/>
</dbReference>
<dbReference type="InParanoid" id="G3VIL9"/>
<dbReference type="InterPro" id="IPR004073">
    <property type="entry name" value="GPCR_3_vmron_rcpt_2"/>
</dbReference>
<evidence type="ECO:0000256" key="4">
    <source>
        <dbReference type="ARBA" id="ARBA00022692"/>
    </source>
</evidence>
<comment type="similarity">
    <text evidence="2">Belongs to the G-protein coupled receptor 3 family.</text>
</comment>
<keyword evidence="5" id="KW-0732">Signal</keyword>
<evidence type="ECO:0000259" key="13">
    <source>
        <dbReference type="PROSITE" id="PS50259"/>
    </source>
</evidence>
<dbReference type="InterPro" id="IPR000337">
    <property type="entry name" value="GPCR_3"/>
</dbReference>
<keyword evidence="8 12" id="KW-0472">Membrane</keyword>
<dbReference type="Gene3D" id="2.10.50.30">
    <property type="entry name" value="GPCR, family 3, nine cysteines domain"/>
    <property type="match status" value="1"/>
</dbReference>
<dbReference type="eggNOG" id="KOG1056">
    <property type="taxonomic scope" value="Eukaryota"/>
</dbReference>
<dbReference type="GO" id="GO:0005886">
    <property type="term" value="C:plasma membrane"/>
    <property type="evidence" value="ECO:0007669"/>
    <property type="project" value="UniProtKB-SubCell"/>
</dbReference>
<keyword evidence="9" id="KW-0675">Receptor</keyword>
<feature type="transmembrane region" description="Helical" evidence="12">
    <location>
        <begin position="712"/>
        <end position="732"/>
    </location>
</feature>
<name>G3VIL9_SARHA</name>
<feature type="transmembrane region" description="Helical" evidence="12">
    <location>
        <begin position="677"/>
        <end position="700"/>
    </location>
</feature>
<dbReference type="FunFam" id="2.10.50.30:FF:000002">
    <property type="entry name" value="Vomeronasal 2 receptor, h1"/>
    <property type="match status" value="1"/>
</dbReference>
<keyword evidence="6 12" id="KW-1133">Transmembrane helix</keyword>
<dbReference type="PANTHER" id="PTHR24061:SF599">
    <property type="entry name" value="G-PROTEIN COUPLED RECEPTORS FAMILY 3 PROFILE DOMAIN-CONTAINING PROTEIN"/>
    <property type="match status" value="1"/>
</dbReference>
<dbReference type="PROSITE" id="PS50259">
    <property type="entry name" value="G_PROTEIN_RECEP_F3_4"/>
    <property type="match status" value="1"/>
</dbReference>
<evidence type="ECO:0000256" key="10">
    <source>
        <dbReference type="ARBA" id="ARBA00023180"/>
    </source>
</evidence>
<dbReference type="InterPro" id="IPR001828">
    <property type="entry name" value="ANF_lig-bd_rcpt"/>
</dbReference>
<dbReference type="AlphaFoldDB" id="G3VIL9"/>
<gene>
    <name evidence="14" type="primary">LOC111718900</name>
</gene>
<dbReference type="FunFam" id="3.40.50.2300:FF:000024">
    <property type="entry name" value="Vomeronasal 2, receptor 73"/>
    <property type="match status" value="1"/>
</dbReference>
<dbReference type="Proteomes" id="UP000007648">
    <property type="component" value="Unassembled WGS sequence"/>
</dbReference>
<evidence type="ECO:0000256" key="8">
    <source>
        <dbReference type="ARBA" id="ARBA00023136"/>
    </source>
</evidence>